<reference evidence="3" key="1">
    <citation type="submission" date="2022-07" db="EMBL/GenBank/DDBJ databases">
        <title>Phylogenomic reconstructions and comparative analyses of Kickxellomycotina fungi.</title>
        <authorList>
            <person name="Reynolds N.K."/>
            <person name="Stajich J.E."/>
            <person name="Barry K."/>
            <person name="Grigoriev I.V."/>
            <person name="Crous P."/>
            <person name="Smith M.E."/>
        </authorList>
    </citation>
    <scope>NUCLEOTIDE SEQUENCE</scope>
    <source>
        <strain evidence="3">RSA 861</strain>
    </source>
</reference>
<dbReference type="AlphaFoldDB" id="A0A9W8AK29"/>
<dbReference type="Pfam" id="PF24808">
    <property type="entry name" value="DUF7707"/>
    <property type="match status" value="1"/>
</dbReference>
<name>A0A9W8AK29_9FUNG</name>
<dbReference type="PANTHER" id="PTHR38118">
    <property type="entry name" value="ANCHORED CELL WALL PROTEIN 11-RELATED"/>
    <property type="match status" value="1"/>
</dbReference>
<proteinExistence type="predicted"/>
<dbReference type="EMBL" id="JANBPT010000041">
    <property type="protein sequence ID" value="KAJ1929264.1"/>
    <property type="molecule type" value="Genomic_DNA"/>
</dbReference>
<gene>
    <name evidence="3" type="ORF">IWQ60_001319</name>
</gene>
<organism evidence="3 4">
    <name type="scientific">Tieghemiomyces parasiticus</name>
    <dbReference type="NCBI Taxonomy" id="78921"/>
    <lineage>
        <taxon>Eukaryota</taxon>
        <taxon>Fungi</taxon>
        <taxon>Fungi incertae sedis</taxon>
        <taxon>Zoopagomycota</taxon>
        <taxon>Kickxellomycotina</taxon>
        <taxon>Dimargaritomycetes</taxon>
        <taxon>Dimargaritales</taxon>
        <taxon>Dimargaritaceae</taxon>
        <taxon>Tieghemiomyces</taxon>
    </lineage>
</organism>
<keyword evidence="4" id="KW-1185">Reference proteome</keyword>
<evidence type="ECO:0000313" key="3">
    <source>
        <dbReference type="EMBL" id="KAJ1929264.1"/>
    </source>
</evidence>
<feature type="signal peptide" evidence="1">
    <location>
        <begin position="1"/>
        <end position="20"/>
    </location>
</feature>
<dbReference type="PANTHER" id="PTHR38118:SF2">
    <property type="entry name" value="CDP-ALCOHOL PHOSPHATIDYLTRANSFERASE PROTEIN"/>
    <property type="match status" value="1"/>
</dbReference>
<evidence type="ECO:0000313" key="4">
    <source>
        <dbReference type="Proteomes" id="UP001150569"/>
    </source>
</evidence>
<sequence length="195" mass="20273">MKFQLLAITALCALASTTVGQSTTEVTHANKPTATTASKKPAATSVSTAVKQTWCNENNQFCKNVCLNMTSSAATVNCDTGSLTYACTCKNGKSPDPNTYTFPVDYYKCTTSVQSCQSACKNGDAICQQNCQKDCSAINDPFAGNVTTEPTTTDAGDGSFNTATADIFDSSALLATANLAFVAGLAGLLTLAHQL</sequence>
<evidence type="ECO:0000256" key="1">
    <source>
        <dbReference type="SAM" id="SignalP"/>
    </source>
</evidence>
<keyword evidence="1" id="KW-0732">Signal</keyword>
<evidence type="ECO:0000259" key="2">
    <source>
        <dbReference type="Pfam" id="PF24808"/>
    </source>
</evidence>
<protein>
    <recommendedName>
        <fullName evidence="2">DUF7707 domain-containing protein</fullName>
    </recommendedName>
</protein>
<accession>A0A9W8AK29</accession>
<dbReference type="InterPro" id="IPR056124">
    <property type="entry name" value="DUF7707"/>
</dbReference>
<feature type="chain" id="PRO_5040755019" description="DUF7707 domain-containing protein" evidence="1">
    <location>
        <begin position="21"/>
        <end position="195"/>
    </location>
</feature>
<dbReference type="Proteomes" id="UP001150569">
    <property type="component" value="Unassembled WGS sequence"/>
</dbReference>
<comment type="caution">
    <text evidence="3">The sequence shown here is derived from an EMBL/GenBank/DDBJ whole genome shotgun (WGS) entry which is preliminary data.</text>
</comment>
<feature type="domain" description="DUF7707" evidence="2">
    <location>
        <begin position="43"/>
        <end position="135"/>
    </location>
</feature>
<dbReference type="OrthoDB" id="2121879at2759"/>